<dbReference type="Gene3D" id="3.40.50.1820">
    <property type="entry name" value="alpha/beta hydrolase"/>
    <property type="match status" value="1"/>
</dbReference>
<protein>
    <submittedName>
        <fullName evidence="2">3-oxoadipate enol-lactonase</fullName>
    </submittedName>
</protein>
<dbReference type="Proteomes" id="UP000248916">
    <property type="component" value="Unassembled WGS sequence"/>
</dbReference>
<dbReference type="InterPro" id="IPR029058">
    <property type="entry name" value="AB_hydrolase_fold"/>
</dbReference>
<dbReference type="Pfam" id="PF00561">
    <property type="entry name" value="Abhydrolase_1"/>
    <property type="match status" value="1"/>
</dbReference>
<name>A0A2W7QD12_9RHOB</name>
<dbReference type="AlphaFoldDB" id="A0A2W7QD12"/>
<dbReference type="PRINTS" id="PR00111">
    <property type="entry name" value="ABHYDROLASE"/>
</dbReference>
<organism evidence="2 3">
    <name type="scientific">Palleronia aestuarii</name>
    <dbReference type="NCBI Taxonomy" id="568105"/>
    <lineage>
        <taxon>Bacteria</taxon>
        <taxon>Pseudomonadati</taxon>
        <taxon>Pseudomonadota</taxon>
        <taxon>Alphaproteobacteria</taxon>
        <taxon>Rhodobacterales</taxon>
        <taxon>Roseobacteraceae</taxon>
        <taxon>Palleronia</taxon>
    </lineage>
</organism>
<dbReference type="NCBIfam" id="TIGR02427">
    <property type="entry name" value="protocat_pcaD"/>
    <property type="match status" value="1"/>
</dbReference>
<proteinExistence type="predicted"/>
<dbReference type="SUPFAM" id="SSF53474">
    <property type="entry name" value="alpha/beta-Hydrolases"/>
    <property type="match status" value="1"/>
</dbReference>
<feature type="domain" description="AB hydrolase-1" evidence="1">
    <location>
        <begin position="22"/>
        <end position="245"/>
    </location>
</feature>
<dbReference type="RefSeq" id="WP_111535413.1">
    <property type="nucleotide sequence ID" value="NZ_QKZL01000001.1"/>
</dbReference>
<sequence length="272" mass="28666">MPIADLGGLHVHYRDEGDPDGPAIVLSHALGTDLRVWDAVVPLLPVGLRCLRYDLRGHGLSDCPPAPYAMGALVTDAERLLDRLEVRECVFVGLSIGGMIAQALAVKRLDLVRALVLSNTAAKIGTTESWQDRIDLARAEGLAALSGTMMERWFSASFRATPDLAQWANLFERTPLEGYAGCAAAISGTDLMAATARLTLPTLVLAGSADGSTPPDLVRETAALIAGSDFHLIRGAGHLPCVEAPQDVADVIGDFVRRIGHSTTAGDGRGAP</sequence>
<comment type="caution">
    <text evidence="2">The sequence shown here is derived from an EMBL/GenBank/DDBJ whole genome shotgun (WGS) entry which is preliminary data.</text>
</comment>
<evidence type="ECO:0000313" key="2">
    <source>
        <dbReference type="EMBL" id="PZX19739.1"/>
    </source>
</evidence>
<dbReference type="GO" id="GO:0047570">
    <property type="term" value="F:3-oxoadipate enol-lactonase activity"/>
    <property type="evidence" value="ECO:0007669"/>
    <property type="project" value="InterPro"/>
</dbReference>
<dbReference type="GO" id="GO:0046464">
    <property type="term" value="P:acylglycerol catabolic process"/>
    <property type="evidence" value="ECO:0007669"/>
    <property type="project" value="TreeGrafter"/>
</dbReference>
<dbReference type="PANTHER" id="PTHR43798">
    <property type="entry name" value="MONOACYLGLYCEROL LIPASE"/>
    <property type="match status" value="1"/>
</dbReference>
<dbReference type="OrthoDB" id="9793083at2"/>
<dbReference type="EMBL" id="QKZL01000001">
    <property type="protein sequence ID" value="PZX19739.1"/>
    <property type="molecule type" value="Genomic_DNA"/>
</dbReference>
<dbReference type="GO" id="GO:0016020">
    <property type="term" value="C:membrane"/>
    <property type="evidence" value="ECO:0007669"/>
    <property type="project" value="TreeGrafter"/>
</dbReference>
<dbReference type="InterPro" id="IPR026968">
    <property type="entry name" value="PcaD/CatD"/>
</dbReference>
<dbReference type="PANTHER" id="PTHR43798:SF5">
    <property type="entry name" value="MONOACYLGLYCEROL LIPASE ABHD6"/>
    <property type="match status" value="1"/>
</dbReference>
<reference evidence="2 3" key="1">
    <citation type="submission" date="2018-06" db="EMBL/GenBank/DDBJ databases">
        <title>Genomic Encyclopedia of Archaeal and Bacterial Type Strains, Phase II (KMG-II): from individual species to whole genera.</title>
        <authorList>
            <person name="Goeker M."/>
        </authorList>
    </citation>
    <scope>NUCLEOTIDE SEQUENCE [LARGE SCALE GENOMIC DNA]</scope>
    <source>
        <strain evidence="2 3">DSM 22009</strain>
    </source>
</reference>
<gene>
    <name evidence="2" type="ORF">LX81_00200</name>
</gene>
<dbReference type="InterPro" id="IPR050266">
    <property type="entry name" value="AB_hydrolase_sf"/>
</dbReference>
<dbReference type="GO" id="GO:0047372">
    <property type="term" value="F:monoacylglycerol lipase activity"/>
    <property type="evidence" value="ECO:0007669"/>
    <property type="project" value="TreeGrafter"/>
</dbReference>
<evidence type="ECO:0000313" key="3">
    <source>
        <dbReference type="Proteomes" id="UP000248916"/>
    </source>
</evidence>
<keyword evidence="3" id="KW-1185">Reference proteome</keyword>
<dbReference type="InterPro" id="IPR000073">
    <property type="entry name" value="AB_hydrolase_1"/>
</dbReference>
<dbReference type="GO" id="GO:0042952">
    <property type="term" value="P:beta-ketoadipate pathway"/>
    <property type="evidence" value="ECO:0007669"/>
    <property type="project" value="InterPro"/>
</dbReference>
<evidence type="ECO:0000259" key="1">
    <source>
        <dbReference type="Pfam" id="PF00561"/>
    </source>
</evidence>
<accession>A0A2W7QD12</accession>